<keyword evidence="3" id="KW-1185">Reference proteome</keyword>
<dbReference type="EMBL" id="FOQG01000007">
    <property type="protein sequence ID" value="SFI33175.1"/>
    <property type="molecule type" value="Genomic_DNA"/>
</dbReference>
<feature type="compositionally biased region" description="Low complexity" evidence="1">
    <location>
        <begin position="23"/>
        <end position="48"/>
    </location>
</feature>
<evidence type="ECO:0008006" key="4">
    <source>
        <dbReference type="Google" id="ProtNLM"/>
    </source>
</evidence>
<dbReference type="RefSeq" id="WP_091112892.1">
    <property type="nucleotide sequence ID" value="NZ_BKAF01000008.1"/>
</dbReference>
<feature type="region of interest" description="Disordered" evidence="1">
    <location>
        <begin position="22"/>
        <end position="58"/>
    </location>
</feature>
<gene>
    <name evidence="2" type="ORF">SAMN05216561_107116</name>
</gene>
<evidence type="ECO:0000313" key="3">
    <source>
        <dbReference type="Proteomes" id="UP000198649"/>
    </source>
</evidence>
<name>A0A1I3HBQ4_9ACTN</name>
<reference evidence="2 3" key="1">
    <citation type="submission" date="2016-10" db="EMBL/GenBank/DDBJ databases">
        <authorList>
            <person name="de Groot N.N."/>
        </authorList>
    </citation>
    <scope>NUCLEOTIDE SEQUENCE [LARGE SCALE GENOMIC DNA]</scope>
    <source>
        <strain evidence="2 3">CGMCC 1.11156</strain>
    </source>
</reference>
<evidence type="ECO:0000256" key="1">
    <source>
        <dbReference type="SAM" id="MobiDB-lite"/>
    </source>
</evidence>
<proteinExistence type="predicted"/>
<evidence type="ECO:0000313" key="2">
    <source>
        <dbReference type="EMBL" id="SFI33175.1"/>
    </source>
</evidence>
<dbReference type="PROSITE" id="PS51257">
    <property type="entry name" value="PROKAR_LIPOPROTEIN"/>
    <property type="match status" value="1"/>
</dbReference>
<dbReference type="OrthoDB" id="3789424at2"/>
<protein>
    <recommendedName>
        <fullName evidence="4">Lipoprotein</fullName>
    </recommendedName>
</protein>
<dbReference type="Proteomes" id="UP000198649">
    <property type="component" value="Unassembled WGS sequence"/>
</dbReference>
<dbReference type="AlphaFoldDB" id="A0A1I3HBQ4"/>
<sequence>MRRTLGPLLLLPLLLAGCGEEGTGSATDDATSTPSASSAPTTPAPTDGGADDGTDDGATVLGLVHETNAGGTVSDTLTPIDGDGLLDFLTQLDSSSLSEQVMTIAEDNPPADGHRLMAAVVALGCDVPPGVTVTGAPDDSGTWTVTPDKVTAPLQECLAPVTTIAVVDVPSQG</sequence>
<accession>A0A1I3HBQ4</accession>
<organism evidence="2 3">
    <name type="scientific">Nocardioides psychrotolerans</name>
    <dbReference type="NCBI Taxonomy" id="1005945"/>
    <lineage>
        <taxon>Bacteria</taxon>
        <taxon>Bacillati</taxon>
        <taxon>Actinomycetota</taxon>
        <taxon>Actinomycetes</taxon>
        <taxon>Propionibacteriales</taxon>
        <taxon>Nocardioidaceae</taxon>
        <taxon>Nocardioides</taxon>
    </lineage>
</organism>